<organism evidence="4 5">
    <name type="scientific">Mycolicibacterium agri</name>
    <name type="common">Mycobacterium agri</name>
    <dbReference type="NCBI Taxonomy" id="36811"/>
    <lineage>
        <taxon>Bacteria</taxon>
        <taxon>Bacillati</taxon>
        <taxon>Actinomycetota</taxon>
        <taxon>Actinomycetes</taxon>
        <taxon>Mycobacteriales</taxon>
        <taxon>Mycobacteriaceae</taxon>
        <taxon>Mycolicibacterium</taxon>
    </lineage>
</organism>
<dbReference type="EMBL" id="PDCP01000017">
    <property type="protein sequence ID" value="PEG38974.1"/>
    <property type="molecule type" value="Genomic_DNA"/>
</dbReference>
<evidence type="ECO:0000256" key="1">
    <source>
        <dbReference type="SAM" id="MobiDB-lite"/>
    </source>
</evidence>
<reference evidence="3" key="3">
    <citation type="submission" date="2020-02" db="EMBL/GenBank/DDBJ databases">
        <authorList>
            <person name="Matsumoto Y."/>
            <person name="Motooka D."/>
            <person name="Nakamura S."/>
        </authorList>
    </citation>
    <scope>NUCLEOTIDE SEQUENCE</scope>
    <source>
        <strain evidence="3">JCM 6377</strain>
    </source>
</reference>
<keyword evidence="2" id="KW-1133">Transmembrane helix</keyword>
<keyword evidence="2" id="KW-0812">Transmembrane</keyword>
<accession>A0A2A7N506</accession>
<proteinExistence type="predicted"/>
<dbReference type="EMBL" id="BLKS01000001">
    <property type="protein sequence ID" value="GFG53172.1"/>
    <property type="molecule type" value="Genomic_DNA"/>
</dbReference>
<reference evidence="3 6" key="2">
    <citation type="journal article" date="2019" name="Emerg. Microbes Infect.">
        <title>Comprehensive subspecies identification of 175 nontuberculous mycobacteria species based on 7547 genomic profiles.</title>
        <authorList>
            <person name="Matsumoto Y."/>
            <person name="Kinjo T."/>
            <person name="Motooka D."/>
            <person name="Nabeya D."/>
            <person name="Jung N."/>
            <person name="Uechi K."/>
            <person name="Horii T."/>
            <person name="Iida T."/>
            <person name="Fujita J."/>
            <person name="Nakamura S."/>
        </authorList>
    </citation>
    <scope>NUCLEOTIDE SEQUENCE [LARGE SCALE GENOMIC DNA]</scope>
    <source>
        <strain evidence="3 6">JCM 6377</strain>
    </source>
</reference>
<evidence type="ECO:0000256" key="2">
    <source>
        <dbReference type="SAM" id="Phobius"/>
    </source>
</evidence>
<comment type="caution">
    <text evidence="4">The sequence shown here is derived from an EMBL/GenBank/DDBJ whole genome shotgun (WGS) entry which is preliminary data.</text>
</comment>
<evidence type="ECO:0000313" key="6">
    <source>
        <dbReference type="Proteomes" id="UP000465302"/>
    </source>
</evidence>
<feature type="transmembrane region" description="Helical" evidence="2">
    <location>
        <begin position="330"/>
        <end position="351"/>
    </location>
</feature>
<evidence type="ECO:0000313" key="5">
    <source>
        <dbReference type="Proteomes" id="UP000220914"/>
    </source>
</evidence>
<dbReference type="Proteomes" id="UP000220914">
    <property type="component" value="Unassembled WGS sequence"/>
</dbReference>
<reference evidence="4 5" key="1">
    <citation type="submission" date="2017-10" db="EMBL/GenBank/DDBJ databases">
        <title>The new phylogeny of genus Mycobacterium.</title>
        <authorList>
            <person name="Tortoli E."/>
            <person name="Trovato A."/>
            <person name="Cirillo D.M."/>
        </authorList>
    </citation>
    <scope>NUCLEOTIDE SEQUENCE [LARGE SCALE GENOMIC DNA]</scope>
    <source>
        <strain evidence="4 5">CCUG37673</strain>
    </source>
</reference>
<name>A0A2A7N506_MYCAG</name>
<evidence type="ECO:0000313" key="3">
    <source>
        <dbReference type="EMBL" id="GFG53172.1"/>
    </source>
</evidence>
<protein>
    <submittedName>
        <fullName evidence="4">Uncharacterized protein</fullName>
    </submittedName>
</protein>
<dbReference type="Proteomes" id="UP000465302">
    <property type="component" value="Unassembled WGS sequence"/>
</dbReference>
<keyword evidence="5" id="KW-1185">Reference proteome</keyword>
<evidence type="ECO:0000313" key="4">
    <source>
        <dbReference type="EMBL" id="PEG38974.1"/>
    </source>
</evidence>
<dbReference type="RefSeq" id="WP_097940322.1">
    <property type="nucleotide sequence ID" value="NZ_BLKS01000001.1"/>
</dbReference>
<dbReference type="AlphaFoldDB" id="A0A2A7N506"/>
<keyword evidence="2" id="KW-0472">Membrane</keyword>
<feature type="transmembrane region" description="Helical" evidence="2">
    <location>
        <begin position="357"/>
        <end position="377"/>
    </location>
</feature>
<sequence length="479" mass="51788">MTDVEQARDPVAAVDALVAAVDPGLTSPGVDSSDAVLVTGPWLAGTSSLLAALRERLPEHRFVEADDLGPVEAPAAVVFVVSAVAPITESDCALIDRAAQHTDLVIGAVSKIDVHRNWRDVLDENRRVLAAHAPRFADMPWVGVAAAPDLGETKVDELVDLLRTRLDDDEVKRRNRLRTWESRLDAVIARYERDGAGADRHARVEALKERREAVQRDRRVSKSERTIALRSQIQQARVQLAYFARNRCTSVRTELQEDVSAMTRRRLPDFQAYVTTRVGEVVDEVEAGITKHLGDVAGELGLTAPDQPPPPSPPEVPDPPLKSRRTETRLMMVLGAGFGLGVALGVSRLFAGLAPGLTIAGLAAGGVIGLLVTVWVVGMRGLLSDRAVLDRWIVEVTNALQAVVEERVATRVVAAEAELTADLGRRDEADAKATAAQVAEIDAELREHAIATARAAALRDRRLPPLQKALETVRAELAS</sequence>
<feature type="region of interest" description="Disordered" evidence="1">
    <location>
        <begin position="299"/>
        <end position="322"/>
    </location>
</feature>
<feature type="compositionally biased region" description="Pro residues" evidence="1">
    <location>
        <begin position="306"/>
        <end position="320"/>
    </location>
</feature>
<dbReference type="OrthoDB" id="4746525at2"/>
<gene>
    <name evidence="4" type="ORF">CQY20_11610</name>
    <name evidence="3" type="ORF">MAGR_46130</name>
</gene>